<evidence type="ECO:0000313" key="3">
    <source>
        <dbReference type="Proteomes" id="UP000027120"/>
    </source>
</evidence>
<keyword evidence="3" id="KW-1185">Reference proteome</keyword>
<name>A0A067ET81_CITSI</name>
<feature type="region of interest" description="Disordered" evidence="1">
    <location>
        <begin position="15"/>
        <end position="61"/>
    </location>
</feature>
<dbReference type="EMBL" id="KK785001">
    <property type="protein sequence ID" value="KDO54111.1"/>
    <property type="molecule type" value="Genomic_DNA"/>
</dbReference>
<sequence length="90" mass="10365">MATDLVDAKDVNGCQRKPLNTKESENFENETHGEEYSETKALLSSRRGGTARMSDKTRRKVQWNDKNGKKLAEVVEFEPRLAFFSRVMVR</sequence>
<dbReference type="PANTHER" id="PTHR33401:SF2">
    <property type="entry name" value="OS03G0138400 PROTEIN"/>
    <property type="match status" value="1"/>
</dbReference>
<evidence type="ECO:0000256" key="1">
    <source>
        <dbReference type="SAM" id="MobiDB-lite"/>
    </source>
</evidence>
<accession>A0A067ET81</accession>
<organism evidence="2 3">
    <name type="scientific">Citrus sinensis</name>
    <name type="common">Sweet orange</name>
    <name type="synonym">Citrus aurantium var. sinensis</name>
    <dbReference type="NCBI Taxonomy" id="2711"/>
    <lineage>
        <taxon>Eukaryota</taxon>
        <taxon>Viridiplantae</taxon>
        <taxon>Streptophyta</taxon>
        <taxon>Embryophyta</taxon>
        <taxon>Tracheophyta</taxon>
        <taxon>Spermatophyta</taxon>
        <taxon>Magnoliopsida</taxon>
        <taxon>eudicotyledons</taxon>
        <taxon>Gunneridae</taxon>
        <taxon>Pentapetalae</taxon>
        <taxon>rosids</taxon>
        <taxon>malvids</taxon>
        <taxon>Sapindales</taxon>
        <taxon>Rutaceae</taxon>
        <taxon>Aurantioideae</taxon>
        <taxon>Citrus</taxon>
    </lineage>
</organism>
<evidence type="ECO:0000313" key="2">
    <source>
        <dbReference type="EMBL" id="KDO54111.1"/>
    </source>
</evidence>
<reference evidence="2 3" key="1">
    <citation type="submission" date="2014-04" db="EMBL/GenBank/DDBJ databases">
        <authorList>
            <consortium name="International Citrus Genome Consortium"/>
            <person name="Gmitter F."/>
            <person name="Chen C."/>
            <person name="Farmerie W."/>
            <person name="Harkins T."/>
            <person name="Desany B."/>
            <person name="Mohiuddin M."/>
            <person name="Kodira C."/>
            <person name="Borodovsky M."/>
            <person name="Lomsadze A."/>
            <person name="Burns P."/>
            <person name="Jenkins J."/>
            <person name="Prochnik S."/>
            <person name="Shu S."/>
            <person name="Chapman J."/>
            <person name="Pitluck S."/>
            <person name="Schmutz J."/>
            <person name="Rokhsar D."/>
        </authorList>
    </citation>
    <scope>NUCLEOTIDE SEQUENCE</scope>
</reference>
<dbReference type="AlphaFoldDB" id="A0A067ET81"/>
<dbReference type="Proteomes" id="UP000027120">
    <property type="component" value="Unassembled WGS sequence"/>
</dbReference>
<dbReference type="PANTHER" id="PTHR33401">
    <property type="entry name" value="LIGHT-HARVESTING COMPLEX-LIKE PROTEIN OHP2, CHLOROPLASTIC"/>
    <property type="match status" value="1"/>
</dbReference>
<feature type="compositionally biased region" description="Basic and acidic residues" evidence="1">
    <location>
        <begin position="20"/>
        <end position="38"/>
    </location>
</feature>
<gene>
    <name evidence="2" type="ORF">CISIN_1g034316mg</name>
</gene>
<protein>
    <submittedName>
        <fullName evidence="2">Uncharacterized protein</fullName>
    </submittedName>
</protein>
<proteinExistence type="predicted"/>